<organism evidence="6 7">
    <name type="scientific">Ruminiclostridium cellobioparum subsp. termitidis CT1112</name>
    <dbReference type="NCBI Taxonomy" id="1195236"/>
    <lineage>
        <taxon>Bacteria</taxon>
        <taxon>Bacillati</taxon>
        <taxon>Bacillota</taxon>
        <taxon>Clostridia</taxon>
        <taxon>Eubacteriales</taxon>
        <taxon>Oscillospiraceae</taxon>
        <taxon>Ruminiclostridium</taxon>
    </lineage>
</organism>
<dbReference type="Pfam" id="PF00107">
    <property type="entry name" value="ADH_zinc_N"/>
    <property type="match status" value="1"/>
</dbReference>
<evidence type="ECO:0000259" key="5">
    <source>
        <dbReference type="SMART" id="SM00829"/>
    </source>
</evidence>
<proteinExistence type="inferred from homology"/>
<keyword evidence="1 4" id="KW-0479">Metal-binding</keyword>
<keyword evidence="2 4" id="KW-0862">Zinc</keyword>
<evidence type="ECO:0000256" key="3">
    <source>
        <dbReference type="ARBA" id="ARBA00023002"/>
    </source>
</evidence>
<dbReference type="InterPro" id="IPR013154">
    <property type="entry name" value="ADH-like_N"/>
</dbReference>
<dbReference type="PATRIC" id="fig|1195236.3.peg.23"/>
<comment type="cofactor">
    <cofactor evidence="4">
        <name>Zn(2+)</name>
        <dbReference type="ChEBI" id="CHEBI:29105"/>
    </cofactor>
</comment>
<accession>S0G0A2</accession>
<dbReference type="InterPro" id="IPR020843">
    <property type="entry name" value="ER"/>
</dbReference>
<dbReference type="SUPFAM" id="SSF50129">
    <property type="entry name" value="GroES-like"/>
    <property type="match status" value="1"/>
</dbReference>
<protein>
    <submittedName>
        <fullName evidence="6">Alcohol dehydrogenase zinc-binding domain-containing protein</fullName>
    </submittedName>
</protein>
<dbReference type="GO" id="GO:0008270">
    <property type="term" value="F:zinc ion binding"/>
    <property type="evidence" value="ECO:0007669"/>
    <property type="project" value="InterPro"/>
</dbReference>
<dbReference type="InterPro" id="IPR050129">
    <property type="entry name" value="Zn_alcohol_dh"/>
</dbReference>
<dbReference type="PANTHER" id="PTHR43401">
    <property type="entry name" value="L-THREONINE 3-DEHYDROGENASE"/>
    <property type="match status" value="1"/>
</dbReference>
<name>S0G0A2_RUMCE</name>
<dbReference type="Gene3D" id="3.40.50.720">
    <property type="entry name" value="NAD(P)-binding Rossmann-like Domain"/>
    <property type="match status" value="1"/>
</dbReference>
<dbReference type="EMBL" id="AORV01000002">
    <property type="protein sequence ID" value="EMS74233.1"/>
    <property type="molecule type" value="Genomic_DNA"/>
</dbReference>
<comment type="caution">
    <text evidence="6">The sequence shown here is derived from an EMBL/GenBank/DDBJ whole genome shotgun (WGS) entry which is preliminary data.</text>
</comment>
<reference evidence="6 7" key="1">
    <citation type="journal article" date="2013" name="Genome Announc.">
        <title>Draft Genome Sequence of the Cellulolytic, Mesophilic, Anaerobic Bacterium Clostridium termitidis Strain CT1112 (DSM 5398).</title>
        <authorList>
            <person name="Lal S."/>
            <person name="Ramachandran U."/>
            <person name="Zhang X."/>
            <person name="Munir R."/>
            <person name="Sparling R."/>
            <person name="Levin D.B."/>
        </authorList>
    </citation>
    <scope>NUCLEOTIDE SEQUENCE [LARGE SCALE GENOMIC DNA]</scope>
    <source>
        <strain evidence="6 7">CT1112</strain>
    </source>
</reference>
<dbReference type="RefSeq" id="WP_004622807.1">
    <property type="nucleotide sequence ID" value="NZ_AORV01000002.1"/>
</dbReference>
<dbReference type="Proteomes" id="UP000014155">
    <property type="component" value="Unassembled WGS sequence"/>
</dbReference>
<evidence type="ECO:0000313" key="7">
    <source>
        <dbReference type="Proteomes" id="UP000014155"/>
    </source>
</evidence>
<sequence>MRAAVFMEPYKFSIVQMDKPVPQKGEVLIRIMAAGICGSDIGPFTGKDIERRRPGIIMGHEAAGMVEMAGEGVNGWRPGDRVAINPQIYCNTCIYCRTGKYNLCNNMQLIGSSKRKFLHGAMCEYICISEKQLVRLPDNVSYEKGALLDPVGNAIRVIRRGHVGIGDKVVVLGCGTIGLLILQTAGIAGADKIIAVSRSGIKSALALEAGASHFVDSSNKEKALNEINEYTHGKGADVVIDAAGFTDTYDFAVSCCKKGGRVVALGYNGTQLNFPLANLIFKEIQLIGSTGFAEESSLALEYLSNGRVKLDKIISKRFPLEKTQNAFEAVNGGNEIKVIIKPDE</sequence>
<dbReference type="SMART" id="SM00829">
    <property type="entry name" value="PKS_ER"/>
    <property type="match status" value="1"/>
</dbReference>
<dbReference type="SUPFAM" id="SSF51735">
    <property type="entry name" value="NAD(P)-binding Rossmann-fold domains"/>
    <property type="match status" value="1"/>
</dbReference>
<gene>
    <name evidence="6" type="ORF">CTER_0025</name>
</gene>
<dbReference type="STRING" id="1195236.CTER_0025"/>
<evidence type="ECO:0000256" key="1">
    <source>
        <dbReference type="ARBA" id="ARBA00022723"/>
    </source>
</evidence>
<dbReference type="eggNOG" id="COG1063">
    <property type="taxonomic scope" value="Bacteria"/>
</dbReference>
<evidence type="ECO:0000313" key="6">
    <source>
        <dbReference type="EMBL" id="EMS74233.1"/>
    </source>
</evidence>
<dbReference type="Gene3D" id="3.90.180.10">
    <property type="entry name" value="Medium-chain alcohol dehydrogenases, catalytic domain"/>
    <property type="match status" value="1"/>
</dbReference>
<dbReference type="AlphaFoldDB" id="S0G0A2"/>
<keyword evidence="7" id="KW-1185">Reference proteome</keyword>
<dbReference type="PROSITE" id="PS00059">
    <property type="entry name" value="ADH_ZINC"/>
    <property type="match status" value="1"/>
</dbReference>
<dbReference type="PANTHER" id="PTHR43401:SF2">
    <property type="entry name" value="L-THREONINE 3-DEHYDROGENASE"/>
    <property type="match status" value="1"/>
</dbReference>
<dbReference type="InterPro" id="IPR002328">
    <property type="entry name" value="ADH_Zn_CS"/>
</dbReference>
<evidence type="ECO:0000256" key="4">
    <source>
        <dbReference type="RuleBase" id="RU361277"/>
    </source>
</evidence>
<dbReference type="InterPro" id="IPR011032">
    <property type="entry name" value="GroES-like_sf"/>
</dbReference>
<dbReference type="InterPro" id="IPR013149">
    <property type="entry name" value="ADH-like_C"/>
</dbReference>
<dbReference type="Pfam" id="PF08240">
    <property type="entry name" value="ADH_N"/>
    <property type="match status" value="1"/>
</dbReference>
<comment type="similarity">
    <text evidence="4">Belongs to the zinc-containing alcohol dehydrogenase family.</text>
</comment>
<keyword evidence="3" id="KW-0560">Oxidoreductase</keyword>
<dbReference type="InterPro" id="IPR036291">
    <property type="entry name" value="NAD(P)-bd_dom_sf"/>
</dbReference>
<evidence type="ECO:0000256" key="2">
    <source>
        <dbReference type="ARBA" id="ARBA00022833"/>
    </source>
</evidence>
<feature type="domain" description="Enoyl reductase (ER)" evidence="5">
    <location>
        <begin position="13"/>
        <end position="340"/>
    </location>
</feature>
<dbReference type="GO" id="GO:0016491">
    <property type="term" value="F:oxidoreductase activity"/>
    <property type="evidence" value="ECO:0007669"/>
    <property type="project" value="UniProtKB-KW"/>
</dbReference>